<evidence type="ECO:0008006" key="3">
    <source>
        <dbReference type="Google" id="ProtNLM"/>
    </source>
</evidence>
<protein>
    <recommendedName>
        <fullName evidence="3">Alginate lyase domain-containing protein</fullName>
    </recommendedName>
</protein>
<evidence type="ECO:0000313" key="2">
    <source>
        <dbReference type="Proteomes" id="UP000249890"/>
    </source>
</evidence>
<gene>
    <name evidence="1" type="ORF">B9T62_13305</name>
</gene>
<dbReference type="Proteomes" id="UP000249890">
    <property type="component" value="Chromosome"/>
</dbReference>
<sequence>MNVHIDLLSDWKAAGSPSESGYSLDRKLLLEYPVALDAEGWYPIGFERGHNGALDAMDWYGLILTINTLDASTAITLQANFIGHPPVQAKAGISGPGIHELKVKLEDFAIESAKANIWRLLRSFELKGNAELRSARLVRGEKLFVQADVKGKSGEAGEAVVYKMTVYNCTELRQHVSVKQRLDGWESLLAEMTPGEFDLEPYASRELTAAVKVHDSMVPGGHENTVLHFTANGDGGSAVLVELKTLRSLAHPYIYWSKEQWAERRMLIDRHESFIPGYQRILEDADSWVVQPPVPVDERDYCYDTAEEHYIMSAAYAYALTGNKRYAEKVAQFFRYFIDKDTGYPTKKKGCSQSYVQEGHFFQHLAIPYDIIHDTGVLTPAEHQGVETCFRMYMDILDHHIRSGHMSNWLLSEITGAFYCALAIQDMERALRFVFGPGGTIEQLKFGLFNDGWWHECSVSYNTWVSSMYIHTAHALLPFGINIVHTHFPAPFNDEVSSTFNGEPAELRFGMYNKRWGGNRKGFVRIKDMFDATIPFLDYRGVLFGISDSEEKKLEGVHFGSTYDLAYTYYKDPEYVPVIRMNHAVDPVFGHAQLPDHESSSVKSNAFSDNVGVAMLRSQAEGREQKEQIQAVLRYGSHGYAHGHFDKTGLLSVMRYGRSFFNPEHVWWGYGHFMYKFYVQNSMTKNMVVIDGKMQIPADSRRSLFYSGSAIQAVAVETTARWAHPPYGGMIYTDGETLEERCAMNASSLPQAPDGAQYGELSDYTEPVRQKRVMGLTDDFIVLFDYVQGEKEHAFDCLFQIKGFKELQATELTKLKHTSQWCNNPLSDGQFITDCHWYEAKGTSVARFETIFGEGEDLRGTRTAYNTPGLLKMDVHTAWPQQTEQIIGRAAEYHGITIPLDYTVEADGVTLAEGGFGAWLLGEGKVQLELEADIQLLTLRVKNHPIYTEQKYPIHTKQGLFWGEAYVITADGAKLPLSELSPKYENVDNGFGIGKDYENGRVTIVGEEYPYAMPTSPVNHEHEAVISVNLEGLQAVRFVGLIGADAFPGEEAQRRMTYGIQTHGKLGRFITIVEPYESQQMIHSVQAADPNTVRVELIDGRTQEITVNDIESGYCSLLLREYRNGILITEELAADK</sequence>
<dbReference type="Gene3D" id="1.50.10.100">
    <property type="entry name" value="Chondroitin AC/alginate lyase"/>
    <property type="match status" value="1"/>
</dbReference>
<dbReference type="OrthoDB" id="9772435at2"/>
<reference evidence="1 2" key="1">
    <citation type="submission" date="2017-06" db="EMBL/GenBank/DDBJ databases">
        <title>Complete genome sequence of Paenibacillus donghaensis KCTC 13049T isolated from East Sea sediment, South Korea.</title>
        <authorList>
            <person name="Jung B.K."/>
            <person name="Hong S.-J."/>
            <person name="Shin J.-H."/>
        </authorList>
    </citation>
    <scope>NUCLEOTIDE SEQUENCE [LARGE SCALE GENOMIC DNA]</scope>
    <source>
        <strain evidence="1 2">KCTC 13049</strain>
    </source>
</reference>
<proteinExistence type="predicted"/>
<dbReference type="InterPro" id="IPR008929">
    <property type="entry name" value="Chondroitin_lyas"/>
</dbReference>
<organism evidence="1 2">
    <name type="scientific">Paenibacillus donghaensis</name>
    <dbReference type="NCBI Taxonomy" id="414771"/>
    <lineage>
        <taxon>Bacteria</taxon>
        <taxon>Bacillati</taxon>
        <taxon>Bacillota</taxon>
        <taxon>Bacilli</taxon>
        <taxon>Bacillales</taxon>
        <taxon>Paenibacillaceae</taxon>
        <taxon>Paenibacillus</taxon>
    </lineage>
</organism>
<accession>A0A2Z2KKW4</accession>
<dbReference type="PANTHER" id="PTHR39210">
    <property type="entry name" value="HEPARIN-SULFATE LYASE"/>
    <property type="match status" value="1"/>
</dbReference>
<dbReference type="Gene3D" id="2.70.98.70">
    <property type="match status" value="1"/>
</dbReference>
<dbReference type="RefSeq" id="WP_087915671.1">
    <property type="nucleotide sequence ID" value="NZ_CP021780.1"/>
</dbReference>
<dbReference type="KEGG" id="pdh:B9T62_13305"/>
<evidence type="ECO:0000313" key="1">
    <source>
        <dbReference type="EMBL" id="ASA21662.1"/>
    </source>
</evidence>
<dbReference type="PANTHER" id="PTHR39210:SF1">
    <property type="entry name" value="HEPARIN-SULFATE LYASE"/>
    <property type="match status" value="1"/>
</dbReference>
<dbReference type="AlphaFoldDB" id="A0A2Z2KKW4"/>
<keyword evidence="2" id="KW-1185">Reference proteome</keyword>
<dbReference type="EMBL" id="CP021780">
    <property type="protein sequence ID" value="ASA21662.1"/>
    <property type="molecule type" value="Genomic_DNA"/>
</dbReference>
<dbReference type="SUPFAM" id="SSF48230">
    <property type="entry name" value="Chondroitin AC/alginate lyase"/>
    <property type="match status" value="1"/>
</dbReference>
<name>A0A2Z2KKW4_9BACL</name>